<protein>
    <recommendedName>
        <fullName evidence="3">histidine kinase</fullName>
        <ecNumber evidence="3">2.7.13.3</ecNumber>
    </recommendedName>
</protein>
<keyword evidence="7" id="KW-0547">Nucleotide-binding</keyword>
<proteinExistence type="predicted"/>
<keyword evidence="6" id="KW-0808">Transferase</keyword>
<evidence type="ECO:0000313" key="14">
    <source>
        <dbReference type="EMBL" id="MBC5629605.1"/>
    </source>
</evidence>
<dbReference type="Proteomes" id="UP000596929">
    <property type="component" value="Unassembled WGS sequence"/>
</dbReference>
<evidence type="ECO:0000256" key="2">
    <source>
        <dbReference type="ARBA" id="ARBA00004651"/>
    </source>
</evidence>
<dbReference type="PANTHER" id="PTHR45528">
    <property type="entry name" value="SENSOR HISTIDINE KINASE CPXA"/>
    <property type="match status" value="1"/>
</dbReference>
<keyword evidence="4" id="KW-1003">Cell membrane</keyword>
<comment type="subcellular location">
    <subcellularLocation>
        <location evidence="2">Cell membrane</location>
        <topology evidence="2">Multi-pass membrane protein</topology>
    </subcellularLocation>
</comment>
<keyword evidence="11 12" id="KW-0472">Membrane</keyword>
<accession>A0ABR7DDW6</accession>
<keyword evidence="12" id="KW-0812">Transmembrane</keyword>
<keyword evidence="10" id="KW-0902">Two-component regulatory system</keyword>
<evidence type="ECO:0000256" key="7">
    <source>
        <dbReference type="ARBA" id="ARBA00022741"/>
    </source>
</evidence>
<dbReference type="SUPFAM" id="SSF55874">
    <property type="entry name" value="ATPase domain of HSP90 chaperone/DNA topoisomerase II/histidine kinase"/>
    <property type="match status" value="1"/>
</dbReference>
<gene>
    <name evidence="14" type="ORF">H8S20_11960</name>
</gene>
<keyword evidence="8 14" id="KW-0418">Kinase</keyword>
<dbReference type="PROSITE" id="PS50109">
    <property type="entry name" value="HIS_KIN"/>
    <property type="match status" value="1"/>
</dbReference>
<keyword evidence="9" id="KW-0067">ATP-binding</keyword>
<organism evidence="14 15">
    <name type="scientific">Clostridium hominis</name>
    <dbReference type="NCBI Taxonomy" id="2763036"/>
    <lineage>
        <taxon>Bacteria</taxon>
        <taxon>Bacillati</taxon>
        <taxon>Bacillota</taxon>
        <taxon>Clostridia</taxon>
        <taxon>Eubacteriales</taxon>
        <taxon>Clostridiaceae</taxon>
        <taxon>Clostridium</taxon>
    </lineage>
</organism>
<sequence length="363" mass="42075">MDIRLMKIKDDKLLLRRNLNILKFIYNIIFIIILLVSVFCIENNRILISISIILVYLNSILFFKFVINTVRVTLTWRNIEEYIEGIESGKESIEDIQKKLIGNDIEKYCLGKQYGKIADETKAILDRVTESINNINKNEKMNIDLVNNVTNKLDKPLEDIIKNIEKLKKCNEDKGAIKNIKDKSSNMRILIDELFEAAKVSSGDINLEVYKIEVTALLKQAFIEYKDKIDSSTILYKINIPKEKVYIKSNGEKMWRVFDILIQNTLKHSLDKSRVYIDLFEKEANVYIRFRNISKNELNIEAKELISVINKNKEADRSGLGLEIAKNLVHLQNGKFDLDIKGDLFTVLISFPIYIGDGEDNDK</sequence>
<dbReference type="InterPro" id="IPR005467">
    <property type="entry name" value="His_kinase_dom"/>
</dbReference>
<dbReference type="Gene3D" id="3.30.565.10">
    <property type="entry name" value="Histidine kinase-like ATPase, C-terminal domain"/>
    <property type="match status" value="1"/>
</dbReference>
<keyword evidence="15" id="KW-1185">Reference proteome</keyword>
<dbReference type="InterPro" id="IPR032834">
    <property type="entry name" value="NatK-like_C"/>
</dbReference>
<keyword evidence="12" id="KW-1133">Transmembrane helix</keyword>
<dbReference type="Gene3D" id="1.10.287.130">
    <property type="match status" value="1"/>
</dbReference>
<dbReference type="InterPro" id="IPR036890">
    <property type="entry name" value="HATPase_C_sf"/>
</dbReference>
<name>A0ABR7DDW6_9CLOT</name>
<dbReference type="EMBL" id="JACOOO010000025">
    <property type="protein sequence ID" value="MBC5629605.1"/>
    <property type="molecule type" value="Genomic_DNA"/>
</dbReference>
<evidence type="ECO:0000313" key="15">
    <source>
        <dbReference type="Proteomes" id="UP000596929"/>
    </source>
</evidence>
<evidence type="ECO:0000259" key="13">
    <source>
        <dbReference type="PROSITE" id="PS50109"/>
    </source>
</evidence>
<evidence type="ECO:0000256" key="6">
    <source>
        <dbReference type="ARBA" id="ARBA00022679"/>
    </source>
</evidence>
<evidence type="ECO:0000256" key="12">
    <source>
        <dbReference type="SAM" id="Phobius"/>
    </source>
</evidence>
<evidence type="ECO:0000256" key="1">
    <source>
        <dbReference type="ARBA" id="ARBA00000085"/>
    </source>
</evidence>
<evidence type="ECO:0000256" key="4">
    <source>
        <dbReference type="ARBA" id="ARBA00022475"/>
    </source>
</evidence>
<comment type="caution">
    <text evidence="14">The sequence shown here is derived from an EMBL/GenBank/DDBJ whole genome shotgun (WGS) entry which is preliminary data.</text>
</comment>
<keyword evidence="5" id="KW-0597">Phosphoprotein</keyword>
<feature type="transmembrane region" description="Helical" evidence="12">
    <location>
        <begin position="21"/>
        <end position="40"/>
    </location>
</feature>
<dbReference type="EC" id="2.7.13.3" evidence="3"/>
<dbReference type="PANTHER" id="PTHR45528:SF1">
    <property type="entry name" value="SENSOR HISTIDINE KINASE CPXA"/>
    <property type="match status" value="1"/>
</dbReference>
<feature type="transmembrane region" description="Helical" evidence="12">
    <location>
        <begin position="46"/>
        <end position="67"/>
    </location>
</feature>
<evidence type="ECO:0000256" key="11">
    <source>
        <dbReference type="ARBA" id="ARBA00023136"/>
    </source>
</evidence>
<evidence type="ECO:0000256" key="5">
    <source>
        <dbReference type="ARBA" id="ARBA00022553"/>
    </source>
</evidence>
<dbReference type="Pfam" id="PF14501">
    <property type="entry name" value="HATPase_c_5"/>
    <property type="match status" value="1"/>
</dbReference>
<reference evidence="14 15" key="1">
    <citation type="submission" date="2020-08" db="EMBL/GenBank/DDBJ databases">
        <title>Genome public.</title>
        <authorList>
            <person name="Liu C."/>
            <person name="Sun Q."/>
        </authorList>
    </citation>
    <scope>NUCLEOTIDE SEQUENCE [LARGE SCALE GENOMIC DNA]</scope>
    <source>
        <strain evidence="14 15">NSJ-6</strain>
    </source>
</reference>
<evidence type="ECO:0000256" key="9">
    <source>
        <dbReference type="ARBA" id="ARBA00022840"/>
    </source>
</evidence>
<dbReference type="GO" id="GO:0016301">
    <property type="term" value="F:kinase activity"/>
    <property type="evidence" value="ECO:0007669"/>
    <property type="project" value="UniProtKB-KW"/>
</dbReference>
<comment type="catalytic activity">
    <reaction evidence="1">
        <text>ATP + protein L-histidine = ADP + protein N-phospho-L-histidine.</text>
        <dbReference type="EC" id="2.7.13.3"/>
    </reaction>
</comment>
<evidence type="ECO:0000256" key="3">
    <source>
        <dbReference type="ARBA" id="ARBA00012438"/>
    </source>
</evidence>
<evidence type="ECO:0000256" key="10">
    <source>
        <dbReference type="ARBA" id="ARBA00023012"/>
    </source>
</evidence>
<dbReference type="RefSeq" id="WP_032119501.1">
    <property type="nucleotide sequence ID" value="NZ_JACOOO010000025.1"/>
</dbReference>
<evidence type="ECO:0000256" key="8">
    <source>
        <dbReference type="ARBA" id="ARBA00022777"/>
    </source>
</evidence>
<feature type="domain" description="Histidine kinase" evidence="13">
    <location>
        <begin position="148"/>
        <end position="355"/>
    </location>
</feature>
<dbReference type="InterPro" id="IPR050398">
    <property type="entry name" value="HssS/ArlS-like"/>
</dbReference>